<reference evidence="1 2" key="1">
    <citation type="submission" date="2015-10" db="EMBL/GenBank/DDBJ databases">
        <title>Conservation of the essential genome among Caulobacter and Brevundimonas species.</title>
        <authorList>
            <person name="Scott D."/>
            <person name="Ely B."/>
        </authorList>
    </citation>
    <scope>NUCLEOTIDE SEQUENCE [LARGE SCALE GENOMIC DNA]</scope>
    <source>
        <strain evidence="1 2">CB4</strain>
    </source>
</reference>
<sequence length="81" mass="8684">MSAAQITNDQAFLLISSGVLLGWYAHVLSDFEAETIADVAGRWLKHRSQTILTAAEWAVVEAAVEAMRTAANRPLVAESAA</sequence>
<accession>A0A0P0P1D6</accession>
<dbReference type="EMBL" id="CP013002">
    <property type="protein sequence ID" value="ALL14288.1"/>
    <property type="molecule type" value="Genomic_DNA"/>
</dbReference>
<evidence type="ECO:0000313" key="1">
    <source>
        <dbReference type="EMBL" id="ALL14288.1"/>
    </source>
</evidence>
<proteinExistence type="predicted"/>
<organism evidence="1 2">
    <name type="scientific">Caulobacter henricii</name>
    <dbReference type="NCBI Taxonomy" id="69395"/>
    <lineage>
        <taxon>Bacteria</taxon>
        <taxon>Pseudomonadati</taxon>
        <taxon>Pseudomonadota</taxon>
        <taxon>Alphaproteobacteria</taxon>
        <taxon>Caulobacterales</taxon>
        <taxon>Caulobacteraceae</taxon>
        <taxon>Caulobacter</taxon>
    </lineage>
</organism>
<gene>
    <name evidence="1" type="ORF">AQ619_13560</name>
</gene>
<dbReference type="RefSeq" id="WP_062148620.1">
    <property type="nucleotide sequence ID" value="NZ_CP013002.1"/>
</dbReference>
<dbReference type="Proteomes" id="UP000056905">
    <property type="component" value="Chromosome"/>
</dbReference>
<keyword evidence="2" id="KW-1185">Reference proteome</keyword>
<dbReference type="AlphaFoldDB" id="A0A0P0P1D6"/>
<protein>
    <submittedName>
        <fullName evidence="1">Uncharacterized protein</fullName>
    </submittedName>
</protein>
<name>A0A0P0P1D6_9CAUL</name>
<dbReference type="STRING" id="69395.AQ619_13560"/>
<dbReference type="KEGG" id="chq:AQ619_13560"/>
<evidence type="ECO:0000313" key="2">
    <source>
        <dbReference type="Proteomes" id="UP000056905"/>
    </source>
</evidence>